<keyword evidence="3" id="KW-1185">Reference proteome</keyword>
<evidence type="ECO:0000313" key="2">
    <source>
        <dbReference type="EMBL" id="KNF05146.1"/>
    </source>
</evidence>
<protein>
    <submittedName>
        <fullName evidence="2">Uncharacterized protein</fullName>
    </submittedName>
</protein>
<name>A0A0L0W0U9_9BASI</name>
<dbReference type="Proteomes" id="UP000054564">
    <property type="component" value="Unassembled WGS sequence"/>
</dbReference>
<comment type="caution">
    <text evidence="2">The sequence shown here is derived from an EMBL/GenBank/DDBJ whole genome shotgun (WGS) entry which is preliminary data.</text>
</comment>
<accession>A0A0L0W0U9</accession>
<evidence type="ECO:0000256" key="1">
    <source>
        <dbReference type="SAM" id="MobiDB-lite"/>
    </source>
</evidence>
<organism evidence="2 3">
    <name type="scientific">Puccinia striiformis f. sp. tritici PST-78</name>
    <dbReference type="NCBI Taxonomy" id="1165861"/>
    <lineage>
        <taxon>Eukaryota</taxon>
        <taxon>Fungi</taxon>
        <taxon>Dikarya</taxon>
        <taxon>Basidiomycota</taxon>
        <taxon>Pucciniomycotina</taxon>
        <taxon>Pucciniomycetes</taxon>
        <taxon>Pucciniales</taxon>
        <taxon>Pucciniaceae</taxon>
        <taxon>Puccinia</taxon>
    </lineage>
</organism>
<evidence type="ECO:0000313" key="3">
    <source>
        <dbReference type="Proteomes" id="UP000054564"/>
    </source>
</evidence>
<dbReference type="AlphaFoldDB" id="A0A0L0W0U9"/>
<sequence length="110" mass="11900">MPTTEQTLTREEQSTTGDEVDAPVARSPWDELPTTNDEDNFPASKERAITGLTASARLVPTMKKPARIFPASQALEMTAGEKDKSCLVADIIKQQQLAASQGILVKNVMA</sequence>
<dbReference type="EMBL" id="AJIL01000009">
    <property type="protein sequence ID" value="KNF05146.1"/>
    <property type="molecule type" value="Genomic_DNA"/>
</dbReference>
<proteinExistence type="predicted"/>
<gene>
    <name evidence="2" type="ORF">PSTG_01773</name>
</gene>
<feature type="region of interest" description="Disordered" evidence="1">
    <location>
        <begin position="1"/>
        <end position="44"/>
    </location>
</feature>
<reference evidence="3" key="1">
    <citation type="submission" date="2014-03" db="EMBL/GenBank/DDBJ databases">
        <title>The Genome Sequence of Puccinia striiformis f. sp. tritici PST-78.</title>
        <authorList>
            <consortium name="The Broad Institute Genome Sequencing Platform"/>
            <person name="Cuomo C."/>
            <person name="Hulbert S."/>
            <person name="Chen X."/>
            <person name="Walker B."/>
            <person name="Young S.K."/>
            <person name="Zeng Q."/>
            <person name="Gargeya S."/>
            <person name="Fitzgerald M."/>
            <person name="Haas B."/>
            <person name="Abouelleil A."/>
            <person name="Alvarado L."/>
            <person name="Arachchi H.M."/>
            <person name="Berlin A.M."/>
            <person name="Chapman S.B."/>
            <person name="Goldberg J."/>
            <person name="Griggs A."/>
            <person name="Gujja S."/>
            <person name="Hansen M."/>
            <person name="Howarth C."/>
            <person name="Imamovic A."/>
            <person name="Larimer J."/>
            <person name="McCowan C."/>
            <person name="Montmayeur A."/>
            <person name="Murphy C."/>
            <person name="Neiman D."/>
            <person name="Pearson M."/>
            <person name="Priest M."/>
            <person name="Roberts A."/>
            <person name="Saif S."/>
            <person name="Shea T."/>
            <person name="Sisk P."/>
            <person name="Sykes S."/>
            <person name="Wortman J."/>
            <person name="Nusbaum C."/>
            <person name="Birren B."/>
        </authorList>
    </citation>
    <scope>NUCLEOTIDE SEQUENCE [LARGE SCALE GENOMIC DNA]</scope>
    <source>
        <strain evidence="3">race PST-78</strain>
    </source>
</reference>